<feature type="transmembrane region" description="Helical" evidence="2">
    <location>
        <begin position="12"/>
        <end position="37"/>
    </location>
</feature>
<dbReference type="AlphaFoldDB" id="A0A3A4NZP9"/>
<organism evidence="3 4">
    <name type="scientific">Abyssobacteria bacterium (strain SURF_5)</name>
    <dbReference type="NCBI Taxonomy" id="2093360"/>
    <lineage>
        <taxon>Bacteria</taxon>
        <taxon>Pseudomonadati</taxon>
        <taxon>Candidatus Hydrogenedentota</taxon>
        <taxon>Candidatus Abyssobacteria</taxon>
    </lineage>
</organism>
<protein>
    <submittedName>
        <fullName evidence="3">Uncharacterized protein</fullName>
    </submittedName>
</protein>
<keyword evidence="2" id="KW-1133">Transmembrane helix</keyword>
<proteinExistence type="predicted"/>
<evidence type="ECO:0000256" key="2">
    <source>
        <dbReference type="SAM" id="Phobius"/>
    </source>
</evidence>
<comment type="caution">
    <text evidence="3">The sequence shown here is derived from an EMBL/GenBank/DDBJ whole genome shotgun (WGS) entry which is preliminary data.</text>
</comment>
<accession>A0A3A4NZP9</accession>
<gene>
    <name evidence="3" type="ORF">C4520_01445</name>
</gene>
<evidence type="ECO:0000313" key="4">
    <source>
        <dbReference type="Proteomes" id="UP000265882"/>
    </source>
</evidence>
<sequence length="74" mass="8183">MFPTVFEFRWDAGHMIFFGAFYSVVIVVLTSLLFVAARSVTEVYRDMKSNGKSNGEASAANDVAENAVEVSEKK</sequence>
<reference evidence="3 4" key="1">
    <citation type="journal article" date="2017" name="ISME J.">
        <title>Energy and carbon metabolisms in a deep terrestrial subsurface fluid microbial community.</title>
        <authorList>
            <person name="Momper L."/>
            <person name="Jungbluth S.P."/>
            <person name="Lee M.D."/>
            <person name="Amend J.P."/>
        </authorList>
    </citation>
    <scope>NUCLEOTIDE SEQUENCE [LARGE SCALE GENOMIC DNA]</scope>
    <source>
        <strain evidence="3">SURF_5</strain>
    </source>
</reference>
<feature type="compositionally biased region" description="Low complexity" evidence="1">
    <location>
        <begin position="56"/>
        <end position="74"/>
    </location>
</feature>
<name>A0A3A4NZP9_ABYX5</name>
<dbReference type="Proteomes" id="UP000265882">
    <property type="component" value="Unassembled WGS sequence"/>
</dbReference>
<evidence type="ECO:0000256" key="1">
    <source>
        <dbReference type="SAM" id="MobiDB-lite"/>
    </source>
</evidence>
<keyword evidence="2" id="KW-0812">Transmembrane</keyword>
<dbReference type="EMBL" id="QZKU01000015">
    <property type="protein sequence ID" value="RJP25968.1"/>
    <property type="molecule type" value="Genomic_DNA"/>
</dbReference>
<evidence type="ECO:0000313" key="3">
    <source>
        <dbReference type="EMBL" id="RJP25968.1"/>
    </source>
</evidence>
<feature type="region of interest" description="Disordered" evidence="1">
    <location>
        <begin position="49"/>
        <end position="74"/>
    </location>
</feature>
<keyword evidence="2" id="KW-0472">Membrane</keyword>